<comment type="caution">
    <text evidence="2">The sequence shown here is derived from an EMBL/GenBank/DDBJ whole genome shotgun (WGS) entry which is preliminary data.</text>
</comment>
<proteinExistence type="predicted"/>
<dbReference type="InterPro" id="IPR030678">
    <property type="entry name" value="Peptide/Ni-bd"/>
</dbReference>
<organism evidence="2 3">
    <name type="scientific">Actinocorallia herbida</name>
    <dbReference type="NCBI Taxonomy" id="58109"/>
    <lineage>
        <taxon>Bacteria</taxon>
        <taxon>Bacillati</taxon>
        <taxon>Actinomycetota</taxon>
        <taxon>Actinomycetes</taxon>
        <taxon>Streptosporangiales</taxon>
        <taxon>Thermomonosporaceae</taxon>
        <taxon>Actinocorallia</taxon>
    </lineage>
</organism>
<dbReference type="AlphaFoldDB" id="A0A3N1D246"/>
<dbReference type="Proteomes" id="UP000272400">
    <property type="component" value="Unassembled WGS sequence"/>
</dbReference>
<dbReference type="Gene3D" id="3.40.190.10">
    <property type="entry name" value="Periplasmic binding protein-like II"/>
    <property type="match status" value="1"/>
</dbReference>
<dbReference type="InterPro" id="IPR000914">
    <property type="entry name" value="SBP_5_dom"/>
</dbReference>
<dbReference type="GO" id="GO:1904680">
    <property type="term" value="F:peptide transmembrane transporter activity"/>
    <property type="evidence" value="ECO:0007669"/>
    <property type="project" value="TreeGrafter"/>
</dbReference>
<dbReference type="SUPFAM" id="SSF53850">
    <property type="entry name" value="Periplasmic binding protein-like II"/>
    <property type="match status" value="1"/>
</dbReference>
<dbReference type="EMBL" id="RJKE01000001">
    <property type="protein sequence ID" value="ROO87609.1"/>
    <property type="molecule type" value="Genomic_DNA"/>
</dbReference>
<dbReference type="Pfam" id="PF00496">
    <property type="entry name" value="SBP_bac_5"/>
    <property type="match status" value="1"/>
</dbReference>
<dbReference type="GO" id="GO:0015833">
    <property type="term" value="P:peptide transport"/>
    <property type="evidence" value="ECO:0007669"/>
    <property type="project" value="TreeGrafter"/>
</dbReference>
<gene>
    <name evidence="2" type="ORF">EDD29_5227</name>
</gene>
<dbReference type="GO" id="GO:0042597">
    <property type="term" value="C:periplasmic space"/>
    <property type="evidence" value="ECO:0007669"/>
    <property type="project" value="UniProtKB-ARBA"/>
</dbReference>
<dbReference type="CDD" id="cd00995">
    <property type="entry name" value="PBP2_NikA_DppA_OppA_like"/>
    <property type="match status" value="1"/>
</dbReference>
<sequence>MRVAAVAGPLALLLAACGGTSGSTGHASGPSGDPVSGGVLRAVLVSEPHNLDPAILQNNNRGQALLGNALYGTLLTNDPETGEVSGDMAEGFTTSDSGKTFVLTLRAGLKFSDGTPLDAAAVKYNWDRLKDPTLGSNSIQDASLIASTEVEDGTTLKVTLTRPTPRFGGNVILSSLDWIASPAVLKNGAQAFDADPVGAGPFALKDWTRGGALSLTRNPSYWNAPKPYLDGIDITFSSKADQRFNSLQAGGADVSMIEDWGVVAKARTAGLQVDVEPVGGGQYIALNQARAPFDDLAARQAVSAALDLDALNLAINQGNGEVADTFFPKSSPLYNDIKLHSYDKAKAQQMFDQLAAAGKPVSFTFTTFQGSEKIAEAVQAQLSRYKNVTVEVEVAEWADTGRILGKHDFDATVAAVTFQDPDPAVARAFLSTSPRNSVGIDDGRLDDALKAGSSTAAGDARKDVYTTAVQRLVELVPGIFYQREPLVAVAGTKVGGLDLYGTGSLLADGLWLSK</sequence>
<feature type="domain" description="Solute-binding protein family 5" evidence="1">
    <location>
        <begin position="83"/>
        <end position="430"/>
    </location>
</feature>
<protein>
    <submittedName>
        <fullName evidence="2">Peptide/nickel transport system substrate-binding protein</fullName>
    </submittedName>
</protein>
<dbReference type="PROSITE" id="PS51257">
    <property type="entry name" value="PROKAR_LIPOPROTEIN"/>
    <property type="match status" value="1"/>
</dbReference>
<dbReference type="PANTHER" id="PTHR30290">
    <property type="entry name" value="PERIPLASMIC BINDING COMPONENT OF ABC TRANSPORTER"/>
    <property type="match status" value="1"/>
</dbReference>
<evidence type="ECO:0000259" key="1">
    <source>
        <dbReference type="Pfam" id="PF00496"/>
    </source>
</evidence>
<dbReference type="GO" id="GO:0043190">
    <property type="term" value="C:ATP-binding cassette (ABC) transporter complex"/>
    <property type="evidence" value="ECO:0007669"/>
    <property type="project" value="InterPro"/>
</dbReference>
<reference evidence="2 3" key="1">
    <citation type="submission" date="2018-11" db="EMBL/GenBank/DDBJ databases">
        <title>Sequencing the genomes of 1000 actinobacteria strains.</title>
        <authorList>
            <person name="Klenk H.-P."/>
        </authorList>
    </citation>
    <scope>NUCLEOTIDE SEQUENCE [LARGE SCALE GENOMIC DNA]</scope>
    <source>
        <strain evidence="2 3">DSM 44254</strain>
    </source>
</reference>
<dbReference type="PIRSF" id="PIRSF002741">
    <property type="entry name" value="MppA"/>
    <property type="match status" value="1"/>
</dbReference>
<dbReference type="Gene3D" id="3.10.105.10">
    <property type="entry name" value="Dipeptide-binding Protein, Domain 3"/>
    <property type="match status" value="1"/>
</dbReference>
<keyword evidence="3" id="KW-1185">Reference proteome</keyword>
<dbReference type="InterPro" id="IPR039424">
    <property type="entry name" value="SBP_5"/>
</dbReference>
<evidence type="ECO:0000313" key="3">
    <source>
        <dbReference type="Proteomes" id="UP000272400"/>
    </source>
</evidence>
<evidence type="ECO:0000313" key="2">
    <source>
        <dbReference type="EMBL" id="ROO87609.1"/>
    </source>
</evidence>
<accession>A0A3N1D246</accession>
<name>A0A3N1D246_9ACTN</name>